<keyword evidence="2" id="KW-1133">Transmembrane helix</keyword>
<dbReference type="GO" id="GO:0016874">
    <property type="term" value="F:ligase activity"/>
    <property type="evidence" value="ECO:0007669"/>
    <property type="project" value="UniProtKB-KW"/>
</dbReference>
<feature type="region of interest" description="Disordered" evidence="1">
    <location>
        <begin position="421"/>
        <end position="441"/>
    </location>
</feature>
<dbReference type="EMBL" id="WVIC01000027">
    <property type="protein sequence ID" value="NCJ07495.1"/>
    <property type="molecule type" value="Genomic_DNA"/>
</dbReference>
<feature type="transmembrane region" description="Helical" evidence="2">
    <location>
        <begin position="258"/>
        <end position="281"/>
    </location>
</feature>
<keyword evidence="4" id="KW-1185">Reference proteome</keyword>
<feature type="transmembrane region" description="Helical" evidence="2">
    <location>
        <begin position="400"/>
        <end position="419"/>
    </location>
</feature>
<evidence type="ECO:0000313" key="3">
    <source>
        <dbReference type="EMBL" id="NCJ07495.1"/>
    </source>
</evidence>
<dbReference type="RefSeq" id="WP_161825975.1">
    <property type="nucleotide sequence ID" value="NZ_WVIC01000027.1"/>
</dbReference>
<feature type="transmembrane region" description="Helical" evidence="2">
    <location>
        <begin position="343"/>
        <end position="369"/>
    </location>
</feature>
<dbReference type="AlphaFoldDB" id="A0A8K2A8V8"/>
<keyword evidence="2" id="KW-0472">Membrane</keyword>
<feature type="transmembrane region" description="Helical" evidence="2">
    <location>
        <begin position="220"/>
        <end position="252"/>
    </location>
</feature>
<comment type="caution">
    <text evidence="3">The sequence shown here is derived from an EMBL/GenBank/DDBJ whole genome shotgun (WGS) entry which is preliminary data.</text>
</comment>
<evidence type="ECO:0000256" key="2">
    <source>
        <dbReference type="SAM" id="Phobius"/>
    </source>
</evidence>
<feature type="transmembrane region" description="Helical" evidence="2">
    <location>
        <begin position="191"/>
        <end position="208"/>
    </location>
</feature>
<name>A0A8K2A8V8_9CYAN</name>
<feature type="transmembrane region" description="Helical" evidence="2">
    <location>
        <begin position="25"/>
        <end position="48"/>
    </location>
</feature>
<feature type="transmembrane region" description="Helical" evidence="2">
    <location>
        <begin position="68"/>
        <end position="86"/>
    </location>
</feature>
<proteinExistence type="predicted"/>
<keyword evidence="3" id="KW-0436">Ligase</keyword>
<keyword evidence="2" id="KW-0812">Transmembrane</keyword>
<evidence type="ECO:0000256" key="1">
    <source>
        <dbReference type="SAM" id="MobiDB-lite"/>
    </source>
</evidence>
<accession>A0A8K2A8V8</accession>
<sequence length="441" mass="48536">MSTVLRPQNIPEALVWGYIVGTYGIYYLGAQFVLGPLLGLGLAGYWVWLWWHQPRQETSLVIQPLSKITWLWVGCALVIALALVVGHANFDLGLSQMVRSLFNRWLRTWALFPLFLIAAHLPIRPQIIYQAVAILCAQSLLLVLIGGGANILGLPLILYTSPLQVLGGGRFYGVTLLGNVFDEEQRRLQLFAPWPPALGQIGCLYFFLARQSGVRTWRWLGMAGAVAMTVGSLSRLAVVALPVVGIGLWILLRIGSPWVQMALGFAVSISSMVVTPLWQAYQRFREEVTRLRPGSSEVRAILNRLGLEGWWREAPIWGHGLIAAEGPAATGYMPIGTHQTWIGLLYLHGLVGCLAFGITLAVSALYLLVRAFKTLTGRVAFSQISILLIFSLTDNIDMSAYLYWPSLLILGLAFAEPATQHATTDPTRPGNSLFTQPNAHA</sequence>
<feature type="transmembrane region" description="Helical" evidence="2">
    <location>
        <begin position="135"/>
        <end position="158"/>
    </location>
</feature>
<evidence type="ECO:0000313" key="4">
    <source>
        <dbReference type="Proteomes" id="UP000607397"/>
    </source>
</evidence>
<feature type="transmembrane region" description="Helical" evidence="2">
    <location>
        <begin position="106"/>
        <end position="123"/>
    </location>
</feature>
<gene>
    <name evidence="3" type="ORF">GS597_13450</name>
</gene>
<protein>
    <submittedName>
        <fullName evidence="3">O-antigen ligase domain-containing protein</fullName>
    </submittedName>
</protein>
<feature type="transmembrane region" description="Helical" evidence="2">
    <location>
        <begin position="375"/>
        <end position="393"/>
    </location>
</feature>
<organism evidence="3 4">
    <name type="scientific">Petrachloros mirabilis ULC683</name>
    <dbReference type="NCBI Taxonomy" id="2781853"/>
    <lineage>
        <taxon>Bacteria</taxon>
        <taxon>Bacillati</taxon>
        <taxon>Cyanobacteriota</taxon>
        <taxon>Cyanophyceae</taxon>
        <taxon>Synechococcales</taxon>
        <taxon>Petrachlorosaceae</taxon>
        <taxon>Petrachloros</taxon>
        <taxon>Petrachloros mirabilis</taxon>
    </lineage>
</organism>
<reference evidence="3" key="1">
    <citation type="submission" date="2019-12" db="EMBL/GenBank/DDBJ databases">
        <title>High-Quality draft genome sequences of three cyanobacteria isolated from the limestone walls of the Old Cathedral of Coimbra.</title>
        <authorList>
            <person name="Tiago I."/>
            <person name="Soares F."/>
            <person name="Portugal A."/>
        </authorList>
    </citation>
    <scope>NUCLEOTIDE SEQUENCE [LARGE SCALE GENOMIC DNA]</scope>
    <source>
        <strain evidence="3">C</strain>
    </source>
</reference>
<dbReference type="Proteomes" id="UP000607397">
    <property type="component" value="Unassembled WGS sequence"/>
</dbReference>